<dbReference type="OrthoDB" id="9804786at2"/>
<reference evidence="1 2" key="1">
    <citation type="submission" date="2006-02" db="EMBL/GenBank/DDBJ databases">
        <authorList>
            <person name="Amann R."/>
            <person name="Ferriera S."/>
            <person name="Johnson J."/>
            <person name="Kravitz S."/>
            <person name="Halpern A."/>
            <person name="Remington K."/>
            <person name="Beeson K."/>
            <person name="Tran B."/>
            <person name="Rogers Y.-H."/>
            <person name="Friedman R."/>
            <person name="Venter J.C."/>
        </authorList>
    </citation>
    <scope>NUCLEOTIDE SEQUENCE [LARGE SCALE GENOMIC DNA]</scope>
    <source>
        <strain evidence="1 2">DSM 3645</strain>
    </source>
</reference>
<sequence length="405" mass="45298">MSDPLHLFDAYGVELEYMIVDAQSLDVRPIADLLLEKAAGEIISEVELGELAWSNELALHVIELKTNGPAASLDPLTDYFQQHVTQANEYLSSLGARLLPTAMHPWMDPHTVQLWPHDYNPIYQAYNRIFDCRGHGWANLQSVHLNLPFCGDDEFGRLHAAIRLIMPLLPALAASSPICDGKPSGFLDTRMEVYRTNSQRIPSLTAAIVPEPIYTEGDYQREIFEKMYADIEPHDPEGMLQYPFLNARGAIARFDRGAIEIRVLDIQECPAADLAILQAVVATLKALVSEKWTSFAEQQLVATMPLSQLFLETIRTADTTPITDGDLLRQFGYSARQRPTVAELWRHILAELGQTPAEESPLDVILTDGPLARRILQKAGHDLSHLQPVYSELAECLSQGAMFRM</sequence>
<dbReference type="Proteomes" id="UP000004358">
    <property type="component" value="Unassembled WGS sequence"/>
</dbReference>
<evidence type="ECO:0000313" key="1">
    <source>
        <dbReference type="EMBL" id="EAQ79062.1"/>
    </source>
</evidence>
<name>A3ZWT8_9BACT</name>
<dbReference type="AlphaFoldDB" id="A3ZWT8"/>
<dbReference type="GO" id="GO:0004357">
    <property type="term" value="F:glutamate-cysteine ligase activity"/>
    <property type="evidence" value="ECO:0007669"/>
    <property type="project" value="InterPro"/>
</dbReference>
<dbReference type="RefSeq" id="WP_002650678.1">
    <property type="nucleotide sequence ID" value="NZ_CH672376.1"/>
</dbReference>
<evidence type="ECO:0000313" key="2">
    <source>
        <dbReference type="Proteomes" id="UP000004358"/>
    </source>
</evidence>
<evidence type="ECO:0008006" key="3">
    <source>
        <dbReference type="Google" id="ProtNLM"/>
    </source>
</evidence>
<dbReference type="PANTHER" id="PTHR36510">
    <property type="entry name" value="GLUTAMATE--CYSTEINE LIGASE 2-RELATED"/>
    <property type="match status" value="1"/>
</dbReference>
<dbReference type="STRING" id="314230.DSM3645_13900"/>
<dbReference type="InterPro" id="IPR014746">
    <property type="entry name" value="Gln_synth/guanido_kin_cat_dom"/>
</dbReference>
<accession>A3ZWT8</accession>
<dbReference type="Pfam" id="PF04107">
    <property type="entry name" value="GCS2"/>
    <property type="match status" value="1"/>
</dbReference>
<dbReference type="EMBL" id="AANZ01000016">
    <property type="protein sequence ID" value="EAQ79062.1"/>
    <property type="molecule type" value="Genomic_DNA"/>
</dbReference>
<proteinExistence type="predicted"/>
<protein>
    <recommendedName>
        <fullName evidence="3">Glutamate--cysteine ligase</fullName>
    </recommendedName>
</protein>
<dbReference type="PANTHER" id="PTHR36510:SF1">
    <property type="entry name" value="GLUTAMATE--CYSTEINE LIGASE 2-RELATED"/>
    <property type="match status" value="1"/>
</dbReference>
<organism evidence="1 2">
    <name type="scientific">Blastopirellula marina DSM 3645</name>
    <dbReference type="NCBI Taxonomy" id="314230"/>
    <lineage>
        <taxon>Bacteria</taxon>
        <taxon>Pseudomonadati</taxon>
        <taxon>Planctomycetota</taxon>
        <taxon>Planctomycetia</taxon>
        <taxon>Pirellulales</taxon>
        <taxon>Pirellulaceae</taxon>
        <taxon>Blastopirellula</taxon>
    </lineage>
</organism>
<dbReference type="Gene3D" id="3.30.590.20">
    <property type="match status" value="1"/>
</dbReference>
<dbReference type="InterPro" id="IPR006336">
    <property type="entry name" value="GCS2"/>
</dbReference>
<dbReference type="eggNOG" id="COG2170">
    <property type="taxonomic scope" value="Bacteria"/>
</dbReference>
<dbReference type="HOGENOM" id="CLU_056152_0_0_0"/>
<dbReference type="GO" id="GO:0042398">
    <property type="term" value="P:modified amino acid biosynthetic process"/>
    <property type="evidence" value="ECO:0007669"/>
    <property type="project" value="InterPro"/>
</dbReference>
<dbReference type="SUPFAM" id="SSF55931">
    <property type="entry name" value="Glutamine synthetase/guanido kinase"/>
    <property type="match status" value="1"/>
</dbReference>
<dbReference type="InterPro" id="IPR050141">
    <property type="entry name" value="GCL_type2/YbdK_subfam"/>
</dbReference>
<gene>
    <name evidence="1" type="ORF">DSM3645_13900</name>
</gene>
<comment type="caution">
    <text evidence="1">The sequence shown here is derived from an EMBL/GenBank/DDBJ whole genome shotgun (WGS) entry which is preliminary data.</text>
</comment>